<evidence type="ECO:0000313" key="5">
    <source>
        <dbReference type="Proteomes" id="UP000070163"/>
    </source>
</evidence>
<evidence type="ECO:0000256" key="2">
    <source>
        <dbReference type="ARBA" id="ARBA00023239"/>
    </source>
</evidence>
<dbReference type="SUPFAM" id="SSF53639">
    <property type="entry name" value="AraD/HMP-PK domain-like"/>
    <property type="match status" value="1"/>
</dbReference>
<evidence type="ECO:0000313" key="4">
    <source>
        <dbReference type="EMBL" id="KXA89435.1"/>
    </source>
</evidence>
<dbReference type="Gene3D" id="3.40.225.10">
    <property type="entry name" value="Class II aldolase/adducin N-terminal domain"/>
    <property type="match status" value="1"/>
</dbReference>
<dbReference type="AlphaFoldDB" id="A0A133U5H1"/>
<dbReference type="Pfam" id="PF00596">
    <property type="entry name" value="Aldolase_II"/>
    <property type="match status" value="1"/>
</dbReference>
<dbReference type="PANTHER" id="PTHR22789:SF0">
    <property type="entry name" value="3-OXO-TETRONATE 4-PHOSPHATE DECARBOXYLASE-RELATED"/>
    <property type="match status" value="1"/>
</dbReference>
<dbReference type="SMART" id="SM01007">
    <property type="entry name" value="Aldolase_II"/>
    <property type="match status" value="1"/>
</dbReference>
<dbReference type="GO" id="GO:0005829">
    <property type="term" value="C:cytosol"/>
    <property type="evidence" value="ECO:0007669"/>
    <property type="project" value="TreeGrafter"/>
</dbReference>
<dbReference type="GO" id="GO:0019323">
    <property type="term" value="P:pentose catabolic process"/>
    <property type="evidence" value="ECO:0007669"/>
    <property type="project" value="TreeGrafter"/>
</dbReference>
<organism evidence="4 5">
    <name type="scientific">candidate division MSBL1 archaeon SCGC-AAA259A05</name>
    <dbReference type="NCBI Taxonomy" id="1698259"/>
    <lineage>
        <taxon>Archaea</taxon>
        <taxon>Methanobacteriati</taxon>
        <taxon>Methanobacteriota</taxon>
        <taxon>candidate division MSBL1</taxon>
    </lineage>
</organism>
<dbReference type="PANTHER" id="PTHR22789">
    <property type="entry name" value="FUCULOSE PHOSPHATE ALDOLASE"/>
    <property type="match status" value="1"/>
</dbReference>
<comment type="caution">
    <text evidence="4">The sequence shown here is derived from an EMBL/GenBank/DDBJ whole genome shotgun (WGS) entry which is preliminary data.</text>
</comment>
<dbReference type="InterPro" id="IPR036409">
    <property type="entry name" value="Aldolase_II/adducin_N_sf"/>
</dbReference>
<dbReference type="GO" id="GO:0046872">
    <property type="term" value="F:metal ion binding"/>
    <property type="evidence" value="ECO:0007669"/>
    <property type="project" value="UniProtKB-KW"/>
</dbReference>
<evidence type="ECO:0000256" key="1">
    <source>
        <dbReference type="ARBA" id="ARBA00022723"/>
    </source>
</evidence>
<dbReference type="InterPro" id="IPR001303">
    <property type="entry name" value="Aldolase_II/adducin_N"/>
</dbReference>
<gene>
    <name evidence="4" type="ORF">AKJ57_05325</name>
</gene>
<dbReference type="EMBL" id="LHXJ01000079">
    <property type="protein sequence ID" value="KXA89435.1"/>
    <property type="molecule type" value="Genomic_DNA"/>
</dbReference>
<reference evidence="4 5" key="1">
    <citation type="journal article" date="2016" name="Sci. Rep.">
        <title>Metabolic traits of an uncultured archaeal lineage -MSBL1- from brine pools of the Red Sea.</title>
        <authorList>
            <person name="Mwirichia R."/>
            <person name="Alam I."/>
            <person name="Rashid M."/>
            <person name="Vinu M."/>
            <person name="Ba-Alawi W."/>
            <person name="Anthony Kamau A."/>
            <person name="Kamanda Ngugi D."/>
            <person name="Goker M."/>
            <person name="Klenk H.P."/>
            <person name="Bajic V."/>
            <person name="Stingl U."/>
        </authorList>
    </citation>
    <scope>NUCLEOTIDE SEQUENCE [LARGE SCALE GENOMIC DNA]</scope>
    <source>
        <strain evidence="4">SCGC-AAA259A05</strain>
    </source>
</reference>
<name>A0A133U5H1_9EURY</name>
<evidence type="ECO:0000259" key="3">
    <source>
        <dbReference type="SMART" id="SM01007"/>
    </source>
</evidence>
<accession>A0A133U5H1</accession>
<dbReference type="UniPathway" id="UPA00071"/>
<keyword evidence="2" id="KW-0456">Lyase</keyword>
<sequence>MLKKKKEKIIQTCHDLVENGHSQNTGVAGNVSERDPAENLIAITPSHTRYDTMETEDIIIVDKDGNVVQGKDNLKPSSELLSHLAIYQNFDEVHSVIHSHPKYSTALGLLLDKIPPVSEAHGYFFGYEIPIIEHVKTRTEKMAKTIVNNLKKRPGLVIQNHGIVTVGENVDEALIRALEMENNSMLYYLAKLLGMGEPKCLDKQSIKELQEKYQSNR</sequence>
<protein>
    <recommendedName>
        <fullName evidence="3">Class II aldolase/adducin N-terminal domain-containing protein</fullName>
    </recommendedName>
</protein>
<keyword evidence="5" id="KW-1185">Reference proteome</keyword>
<proteinExistence type="predicted"/>
<dbReference type="Proteomes" id="UP000070163">
    <property type="component" value="Unassembled WGS sequence"/>
</dbReference>
<dbReference type="InterPro" id="IPR050197">
    <property type="entry name" value="Aldolase_class_II_sugar_metab"/>
</dbReference>
<keyword evidence="1" id="KW-0479">Metal-binding</keyword>
<dbReference type="GO" id="GO:0016832">
    <property type="term" value="F:aldehyde-lyase activity"/>
    <property type="evidence" value="ECO:0007669"/>
    <property type="project" value="TreeGrafter"/>
</dbReference>
<feature type="domain" description="Class II aldolase/adducin N-terminal" evidence="3">
    <location>
        <begin position="7"/>
        <end position="188"/>
    </location>
</feature>